<gene>
    <name evidence="1" type="ORF">S01H4_40001</name>
</gene>
<evidence type="ECO:0008006" key="2">
    <source>
        <dbReference type="Google" id="ProtNLM"/>
    </source>
</evidence>
<sequence length="271" mass="30619">SPIGVWSAFEWMTYAGDVRLNGRSALDTSIDEFQPWAGFLGALNTETLSAVLGCDQFTCAQQELDLFFQLLGPLRGHLQREYFEEDIFGGGLTYVFNGKPGSFLDQLIVRFEATYTPDKIFTNPSLTQGYLEEDEWVTALVFEKYQRFSENIPSAYLVAQWMHKSKSDMFGRSVSGMGGAWNHEPTGTSDFDVLAFAIQQPLADLIWRLDLSVLYDLDGGVWVQPAVRWKPNGKFTIEAFANLFSASSNNKNIIQTVDWANEISLRLAWQF</sequence>
<dbReference type="AlphaFoldDB" id="X1DEZ5"/>
<proteinExistence type="predicted"/>
<evidence type="ECO:0000313" key="1">
    <source>
        <dbReference type="EMBL" id="GAH03629.1"/>
    </source>
</evidence>
<reference evidence="1" key="1">
    <citation type="journal article" date="2014" name="Front. Microbiol.">
        <title>High frequency of phylogenetically diverse reductive dehalogenase-homologous genes in deep subseafloor sedimentary metagenomes.</title>
        <authorList>
            <person name="Kawai M."/>
            <person name="Futagami T."/>
            <person name="Toyoda A."/>
            <person name="Takaki Y."/>
            <person name="Nishi S."/>
            <person name="Hori S."/>
            <person name="Arai W."/>
            <person name="Tsubouchi T."/>
            <person name="Morono Y."/>
            <person name="Uchiyama I."/>
            <person name="Ito T."/>
            <person name="Fujiyama A."/>
            <person name="Inagaki F."/>
            <person name="Takami H."/>
        </authorList>
    </citation>
    <scope>NUCLEOTIDE SEQUENCE</scope>
    <source>
        <strain evidence="1">Expedition CK06-06</strain>
    </source>
</reference>
<organism evidence="1">
    <name type="scientific">marine sediment metagenome</name>
    <dbReference type="NCBI Taxonomy" id="412755"/>
    <lineage>
        <taxon>unclassified sequences</taxon>
        <taxon>metagenomes</taxon>
        <taxon>ecological metagenomes</taxon>
    </lineage>
</organism>
<feature type="non-terminal residue" evidence="1">
    <location>
        <position position="1"/>
    </location>
</feature>
<comment type="caution">
    <text evidence="1">The sequence shown here is derived from an EMBL/GenBank/DDBJ whole genome shotgun (WGS) entry which is preliminary data.</text>
</comment>
<accession>X1DEZ5</accession>
<dbReference type="EMBL" id="BART01021740">
    <property type="protein sequence ID" value="GAH03629.1"/>
    <property type="molecule type" value="Genomic_DNA"/>
</dbReference>
<name>X1DEZ5_9ZZZZ</name>
<protein>
    <recommendedName>
        <fullName evidence="2">TonB-dependent receptor-like beta-barrel domain-containing protein</fullName>
    </recommendedName>
</protein>